<dbReference type="Proteomes" id="UP000887580">
    <property type="component" value="Unplaced"/>
</dbReference>
<evidence type="ECO:0000313" key="2">
    <source>
        <dbReference type="WBParaSite" id="PS1159_v2.g5789.t1"/>
    </source>
</evidence>
<accession>A0AC35GIK2</accession>
<sequence>PIVEGPPHVIEIPAPMVSKSLDALQKRAKFFGCVHLASRVISKFKGQNSRICLVAKGTLQQIRAFYDSISVIPKDLPTAQEQYNDMTQQVYDKLFKPV</sequence>
<protein>
    <submittedName>
        <fullName evidence="2">Uncharacterized protein</fullName>
    </submittedName>
</protein>
<organism evidence="1 2">
    <name type="scientific">Panagrolaimus sp. PS1159</name>
    <dbReference type="NCBI Taxonomy" id="55785"/>
    <lineage>
        <taxon>Eukaryota</taxon>
        <taxon>Metazoa</taxon>
        <taxon>Ecdysozoa</taxon>
        <taxon>Nematoda</taxon>
        <taxon>Chromadorea</taxon>
        <taxon>Rhabditida</taxon>
        <taxon>Tylenchina</taxon>
        <taxon>Panagrolaimomorpha</taxon>
        <taxon>Panagrolaimoidea</taxon>
        <taxon>Panagrolaimidae</taxon>
        <taxon>Panagrolaimus</taxon>
    </lineage>
</organism>
<name>A0AC35GIK2_9BILA</name>
<dbReference type="WBParaSite" id="PS1159_v2.g5789.t1">
    <property type="protein sequence ID" value="PS1159_v2.g5789.t1"/>
    <property type="gene ID" value="PS1159_v2.g5789"/>
</dbReference>
<reference evidence="2" key="1">
    <citation type="submission" date="2022-11" db="UniProtKB">
        <authorList>
            <consortium name="WormBaseParasite"/>
        </authorList>
    </citation>
    <scope>IDENTIFICATION</scope>
</reference>
<evidence type="ECO:0000313" key="1">
    <source>
        <dbReference type="Proteomes" id="UP000887580"/>
    </source>
</evidence>
<proteinExistence type="predicted"/>